<reference evidence="1" key="1">
    <citation type="submission" date="2022-12" db="EMBL/GenBank/DDBJ databases">
        <title>Draft genome assemblies for two species of Escallonia (Escalloniales).</title>
        <authorList>
            <person name="Chanderbali A."/>
            <person name="Dervinis C."/>
            <person name="Anghel I."/>
            <person name="Soltis D."/>
            <person name="Soltis P."/>
            <person name="Zapata F."/>
        </authorList>
    </citation>
    <scope>NUCLEOTIDE SEQUENCE</scope>
    <source>
        <strain evidence="1">UCBG64.0493</strain>
        <tissue evidence="1">Leaf</tissue>
    </source>
</reference>
<dbReference type="AlphaFoldDB" id="A0AA88WN05"/>
<evidence type="ECO:0000313" key="2">
    <source>
        <dbReference type="Proteomes" id="UP001188597"/>
    </source>
</evidence>
<dbReference type="Proteomes" id="UP001188597">
    <property type="component" value="Unassembled WGS sequence"/>
</dbReference>
<organism evidence="1 2">
    <name type="scientific">Escallonia herrerae</name>
    <dbReference type="NCBI Taxonomy" id="1293975"/>
    <lineage>
        <taxon>Eukaryota</taxon>
        <taxon>Viridiplantae</taxon>
        <taxon>Streptophyta</taxon>
        <taxon>Embryophyta</taxon>
        <taxon>Tracheophyta</taxon>
        <taxon>Spermatophyta</taxon>
        <taxon>Magnoliopsida</taxon>
        <taxon>eudicotyledons</taxon>
        <taxon>Gunneridae</taxon>
        <taxon>Pentapetalae</taxon>
        <taxon>asterids</taxon>
        <taxon>campanulids</taxon>
        <taxon>Escalloniales</taxon>
        <taxon>Escalloniaceae</taxon>
        <taxon>Escallonia</taxon>
    </lineage>
</organism>
<accession>A0AA88WN05</accession>
<proteinExistence type="predicted"/>
<name>A0AA88WN05_9ASTE</name>
<sequence length="111" mass="12832">MDCRAACAARCQLSSRHKLCKRAVGLAVPVAIPCLRTLDKEWEKLNMQLEELVKTKEEDDSIGTPFDEQHILERHITALKGIACWTDAYEYVRRRHNQKHEEVNSEGLEQQ</sequence>
<protein>
    <submittedName>
        <fullName evidence="1">Uncharacterized protein</fullName>
    </submittedName>
</protein>
<dbReference type="EMBL" id="JAVXUP010000567">
    <property type="protein sequence ID" value="KAK3025070.1"/>
    <property type="molecule type" value="Genomic_DNA"/>
</dbReference>
<gene>
    <name evidence="1" type="ORF">RJ639_044874</name>
</gene>
<keyword evidence="2" id="KW-1185">Reference proteome</keyword>
<evidence type="ECO:0000313" key="1">
    <source>
        <dbReference type="EMBL" id="KAK3025070.1"/>
    </source>
</evidence>
<comment type="caution">
    <text evidence="1">The sequence shown here is derived from an EMBL/GenBank/DDBJ whole genome shotgun (WGS) entry which is preliminary data.</text>
</comment>